<accession>A0A1G9EEQ7</accession>
<dbReference type="Proteomes" id="UP000199008">
    <property type="component" value="Unassembled WGS sequence"/>
</dbReference>
<dbReference type="Gene3D" id="2.130.10.10">
    <property type="entry name" value="YVTN repeat-like/Quinoprotein amine dehydrogenase"/>
    <property type="match status" value="1"/>
</dbReference>
<dbReference type="PROSITE" id="PS51257">
    <property type="entry name" value="PROKAR_LIPOPROTEIN"/>
    <property type="match status" value="1"/>
</dbReference>
<dbReference type="RefSeq" id="WP_092985840.1">
    <property type="nucleotide sequence ID" value="NZ_FNFY01000008.1"/>
</dbReference>
<protein>
    <submittedName>
        <fullName evidence="1">Beta-barrel assembly machine subunit BamC</fullName>
    </submittedName>
</protein>
<organism evidence="1 2">
    <name type="scientific">Lacicoccus qingdaonensis</name>
    <dbReference type="NCBI Taxonomy" id="576118"/>
    <lineage>
        <taxon>Bacteria</taxon>
        <taxon>Bacillati</taxon>
        <taxon>Bacillota</taxon>
        <taxon>Bacilli</taxon>
        <taxon>Bacillales</taxon>
        <taxon>Salinicoccaceae</taxon>
        <taxon>Lacicoccus</taxon>
    </lineage>
</organism>
<dbReference type="EMBL" id="FNFY01000008">
    <property type="protein sequence ID" value="SDK74515.1"/>
    <property type="molecule type" value="Genomic_DNA"/>
</dbReference>
<dbReference type="OrthoDB" id="9764804at2"/>
<gene>
    <name evidence="1" type="ORF">SAMN05216216_10870</name>
</gene>
<proteinExistence type="predicted"/>
<name>A0A1G9EEQ7_9BACL</name>
<dbReference type="InterPro" id="IPR054817">
    <property type="entry name" value="Glycosyl_F510_1955-like"/>
</dbReference>
<keyword evidence="2" id="KW-1185">Reference proteome</keyword>
<reference evidence="2" key="1">
    <citation type="submission" date="2016-10" db="EMBL/GenBank/DDBJ databases">
        <authorList>
            <person name="Varghese N."/>
            <person name="Submissions S."/>
        </authorList>
    </citation>
    <scope>NUCLEOTIDE SEQUENCE [LARGE SCALE GENOMIC DNA]</scope>
    <source>
        <strain evidence="2">CGMCC 1.8895</strain>
    </source>
</reference>
<sequence>MISKYLVIILIAVSIIFLAGCRNDHTDNFEAAFSGEIQHIHGVGYAGETDGLYFATHGGLKMFRDSEWYETTRNYNDYMGFNAVDEGFYTSGHPGGDSDIPNPFGIQRSFDGGRTLEHVKFEGETDYHAMALGYNSHDIFLFNPEVNSELERGFYKSVDEGENWEQADANGLDGEVLHLALHPSDSNFVAAATSTGIFLSENGGEEFKILTDSNQSGTAVYFYEDDLYYATYDGQPTLIKREIKNSDSTTVSLPELKEADVLYIAINPNNEDELAIYTTTQDAYLTDTGREGQWKNILNEGKVK</sequence>
<dbReference type="STRING" id="576118.SAMN05216216_10870"/>
<dbReference type="InterPro" id="IPR015943">
    <property type="entry name" value="WD40/YVTN_repeat-like_dom_sf"/>
</dbReference>
<dbReference type="NCBIfam" id="NF045728">
    <property type="entry name" value="glycosyl_F510_1955"/>
    <property type="match status" value="1"/>
</dbReference>
<dbReference type="SUPFAM" id="SSF110296">
    <property type="entry name" value="Oligoxyloglucan reducing end-specific cellobiohydrolase"/>
    <property type="match status" value="1"/>
</dbReference>
<evidence type="ECO:0000313" key="2">
    <source>
        <dbReference type="Proteomes" id="UP000199008"/>
    </source>
</evidence>
<dbReference type="AlphaFoldDB" id="A0A1G9EEQ7"/>
<evidence type="ECO:0000313" key="1">
    <source>
        <dbReference type="EMBL" id="SDK74515.1"/>
    </source>
</evidence>